<accession>A0ABS5LRQ9</accession>
<gene>
    <name evidence="1" type="ORF">DJFAAGMI_01935</name>
</gene>
<sequence>MTQALNVVQPKPLAERVSVVDRIDLGKNTWISVWAMSSADGQRGHVSISFHADGGAARFVSDLELPVDAASKLGALLCVAVESVEVIKEMSAAQWERFKEFRAAAEAQGGAA</sequence>
<dbReference type="Proteomes" id="UP001647436">
    <property type="component" value="Unassembled WGS sequence"/>
</dbReference>
<protein>
    <submittedName>
        <fullName evidence="1">Uncharacterized protein</fullName>
    </submittedName>
</protein>
<reference evidence="1 2" key="1">
    <citation type="submission" date="2020-03" db="EMBL/GenBank/DDBJ databases">
        <title>The role of nitrogen metabolism on polyethylene biodegradation.</title>
        <authorList>
            <person name="Peixoto J."/>
            <person name="Vizzotto C.S."/>
            <person name="Ramos A."/>
            <person name="Alves G."/>
            <person name="Steindorff A."/>
            <person name="Kruger R."/>
        </authorList>
    </citation>
    <scope>NUCLEOTIDE SEQUENCE [LARGE SCALE GENOMIC DNA]</scope>
    <source>
        <strain evidence="1 2">PE63</strain>
    </source>
</reference>
<comment type="caution">
    <text evidence="1">The sequence shown here is derived from an EMBL/GenBank/DDBJ whole genome shotgun (WGS) entry which is preliminary data.</text>
</comment>
<dbReference type="RefSeq" id="WP_211456984.1">
    <property type="nucleotide sequence ID" value="NZ_JAANES010000002.1"/>
</dbReference>
<evidence type="ECO:0000313" key="1">
    <source>
        <dbReference type="EMBL" id="MBS3019195.1"/>
    </source>
</evidence>
<keyword evidence="2" id="KW-1185">Reference proteome</keyword>
<evidence type="ECO:0000313" key="2">
    <source>
        <dbReference type="Proteomes" id="UP001647436"/>
    </source>
</evidence>
<dbReference type="EMBL" id="JAANES010000002">
    <property type="protein sequence ID" value="MBS3019195.1"/>
    <property type="molecule type" value="Genomic_DNA"/>
</dbReference>
<proteinExistence type="predicted"/>
<organism evidence="1 2">
    <name type="scientific">Comamonas brasiliensis</name>
    <dbReference type="NCBI Taxonomy" id="1812482"/>
    <lineage>
        <taxon>Bacteria</taxon>
        <taxon>Pseudomonadati</taxon>
        <taxon>Pseudomonadota</taxon>
        <taxon>Betaproteobacteria</taxon>
        <taxon>Burkholderiales</taxon>
        <taxon>Comamonadaceae</taxon>
        <taxon>Comamonas</taxon>
    </lineage>
</organism>
<name>A0ABS5LRQ9_9BURK</name>